<protein>
    <submittedName>
        <fullName evidence="2">MEKHLA domain-containing protein</fullName>
    </submittedName>
</protein>
<dbReference type="KEGG" id="bths:CNY62_05715"/>
<reference evidence="2 3" key="1">
    <citation type="submission" date="2017-09" db="EMBL/GenBank/DDBJ databases">
        <title>Complete Genome Sequences of Two Strains of the Meat Spoilage Bacterium Brochothrix thermosphacta Isolated from Ground Chicken.</title>
        <authorList>
            <person name="Paoli G.C."/>
            <person name="Wijey C."/>
            <person name="Chen C.-Y."/>
            <person name="Nguyen L."/>
            <person name="Yan X."/>
            <person name="Irwin P.L."/>
        </authorList>
    </citation>
    <scope>NUCLEOTIDE SEQUENCE [LARGE SCALE GENOMIC DNA]</scope>
    <source>
        <strain evidence="2 3">BI</strain>
    </source>
</reference>
<feature type="domain" description="MEKHLA" evidence="1">
    <location>
        <begin position="13"/>
        <end position="150"/>
    </location>
</feature>
<dbReference type="Gene3D" id="3.30.450.20">
    <property type="entry name" value="PAS domain"/>
    <property type="match status" value="1"/>
</dbReference>
<accession>A0A291BXK8</accession>
<dbReference type="NCBIfam" id="TIGR00229">
    <property type="entry name" value="sensory_box"/>
    <property type="match status" value="1"/>
</dbReference>
<name>A0A291BXK8_BROTH</name>
<dbReference type="InterPro" id="IPR013978">
    <property type="entry name" value="MEKHLA"/>
</dbReference>
<dbReference type="Pfam" id="PF08670">
    <property type="entry name" value="MEKHLA"/>
    <property type="match status" value="1"/>
</dbReference>
<dbReference type="AlphaFoldDB" id="A0A291BXK8"/>
<sequence>MTKMDGKKRDQILSLIDASYKIWMGENLPISAEKQEEQRQRWLDEEAPYGLLVQNIAEDPHFIYANQHAQTIFGYSLEQFLALPSRKSAPPQNQKQRNEMLEEVTLRGISNSYTGTRIDSNGQLFEITEGSIWKVINESGEMIGIAAMIKSDKDCLTNI</sequence>
<dbReference type="Proteomes" id="UP000243591">
    <property type="component" value="Chromosome"/>
</dbReference>
<keyword evidence="3" id="KW-1185">Reference proteome</keyword>
<proteinExistence type="predicted"/>
<evidence type="ECO:0000259" key="1">
    <source>
        <dbReference type="Pfam" id="PF08670"/>
    </source>
</evidence>
<evidence type="ECO:0000313" key="2">
    <source>
        <dbReference type="EMBL" id="ATF25939.1"/>
    </source>
</evidence>
<dbReference type="EMBL" id="CP023483">
    <property type="protein sequence ID" value="ATF25939.1"/>
    <property type="molecule type" value="Genomic_DNA"/>
</dbReference>
<evidence type="ECO:0000313" key="3">
    <source>
        <dbReference type="Proteomes" id="UP000243591"/>
    </source>
</evidence>
<dbReference type="InterPro" id="IPR035965">
    <property type="entry name" value="PAS-like_dom_sf"/>
</dbReference>
<dbReference type="InterPro" id="IPR000014">
    <property type="entry name" value="PAS"/>
</dbReference>
<dbReference type="SUPFAM" id="SSF55785">
    <property type="entry name" value="PYP-like sensor domain (PAS domain)"/>
    <property type="match status" value="1"/>
</dbReference>
<organism evidence="2 3">
    <name type="scientific">Brochothrix thermosphacta</name>
    <name type="common">Microbacterium thermosphactum</name>
    <dbReference type="NCBI Taxonomy" id="2756"/>
    <lineage>
        <taxon>Bacteria</taxon>
        <taxon>Bacillati</taxon>
        <taxon>Bacillota</taxon>
        <taxon>Bacilli</taxon>
        <taxon>Bacillales</taxon>
        <taxon>Listeriaceae</taxon>
        <taxon>Brochothrix</taxon>
    </lineage>
</organism>
<dbReference type="STRING" id="2756.BFR44_06085"/>
<gene>
    <name evidence="2" type="ORF">CNY62_05715</name>
</gene>